<feature type="domain" description="NAD-dependent epimerase/dehydratase" evidence="1">
    <location>
        <begin position="6"/>
        <end position="191"/>
    </location>
</feature>
<dbReference type="SUPFAM" id="SSF51735">
    <property type="entry name" value="NAD(P)-binding Rossmann-fold domains"/>
    <property type="match status" value="1"/>
</dbReference>
<dbReference type="Proteomes" id="UP000199024">
    <property type="component" value="Unassembled WGS sequence"/>
</dbReference>
<dbReference type="GO" id="GO:0044877">
    <property type="term" value="F:protein-containing complex binding"/>
    <property type="evidence" value="ECO:0007669"/>
    <property type="project" value="TreeGrafter"/>
</dbReference>
<dbReference type="Gene3D" id="3.40.50.720">
    <property type="entry name" value="NAD(P)-binding Rossmann-like Domain"/>
    <property type="match status" value="1"/>
</dbReference>
<sequence>MNGVCAVTGANGYVGSHIAALLASHFAVVPMGRKAGSEGIVWQMGDNGVGEALRSHGVTALVHSAWDMTQTDAMLSWETNVEGTRSLIAEAKAAGVERIVFISTISCFEEARSNYGKTKLAAEKIVIDAGGTVIRPGLVWGERAGGMFGSLRKQVSGGGVVPMVGSGLYTQFLVHEEDLAAAVLRALEDDRFSGRVLTVAHPKPWMLRDLVLRIASEEGKQVKLVSVPWRFVYFALKSAEKIGLKLSFRSDSLLSMVYSNPKPAFSDDIPVRSFS</sequence>
<name>A0A1I6KZN3_9BACT</name>
<keyword evidence="3" id="KW-1185">Reference proteome</keyword>
<protein>
    <submittedName>
        <fullName evidence="2">Nucleoside-diphosphate-sugar epimerase</fullName>
    </submittedName>
</protein>
<accession>A0A1I6KZN3</accession>
<dbReference type="InterPro" id="IPR051207">
    <property type="entry name" value="ComplexI_NDUFA9_subunit"/>
</dbReference>
<dbReference type="EMBL" id="FOZL01000001">
    <property type="protein sequence ID" value="SFR96682.1"/>
    <property type="molecule type" value="Genomic_DNA"/>
</dbReference>
<dbReference type="STRING" id="474950.SAMN05421771_0026"/>
<dbReference type="Pfam" id="PF01370">
    <property type="entry name" value="Epimerase"/>
    <property type="match status" value="1"/>
</dbReference>
<gene>
    <name evidence="2" type="ORF">SAMN05421771_0026</name>
</gene>
<dbReference type="PANTHER" id="PTHR12126:SF11">
    <property type="entry name" value="NADH DEHYDROGENASE [UBIQUINONE] 1 ALPHA SUBCOMPLEX SUBUNIT 9, MITOCHONDRIAL"/>
    <property type="match status" value="1"/>
</dbReference>
<dbReference type="InterPro" id="IPR001509">
    <property type="entry name" value="Epimerase_deHydtase"/>
</dbReference>
<dbReference type="RefSeq" id="WP_089835487.1">
    <property type="nucleotide sequence ID" value="NZ_FOZL01000001.1"/>
</dbReference>
<dbReference type="OrthoDB" id="9811743at2"/>
<dbReference type="AlphaFoldDB" id="A0A1I6KZN3"/>
<evidence type="ECO:0000313" key="3">
    <source>
        <dbReference type="Proteomes" id="UP000199024"/>
    </source>
</evidence>
<organism evidence="2 3">
    <name type="scientific">Granulicella pectinivorans</name>
    <dbReference type="NCBI Taxonomy" id="474950"/>
    <lineage>
        <taxon>Bacteria</taxon>
        <taxon>Pseudomonadati</taxon>
        <taxon>Acidobacteriota</taxon>
        <taxon>Terriglobia</taxon>
        <taxon>Terriglobales</taxon>
        <taxon>Acidobacteriaceae</taxon>
        <taxon>Granulicella</taxon>
    </lineage>
</organism>
<reference evidence="2 3" key="1">
    <citation type="submission" date="2016-10" db="EMBL/GenBank/DDBJ databases">
        <authorList>
            <person name="de Groot N.N."/>
        </authorList>
    </citation>
    <scope>NUCLEOTIDE SEQUENCE [LARGE SCALE GENOMIC DNA]</scope>
    <source>
        <strain evidence="2 3">DSM 21001</strain>
    </source>
</reference>
<dbReference type="PANTHER" id="PTHR12126">
    <property type="entry name" value="NADH-UBIQUINONE OXIDOREDUCTASE 39 KDA SUBUNIT-RELATED"/>
    <property type="match status" value="1"/>
</dbReference>
<evidence type="ECO:0000313" key="2">
    <source>
        <dbReference type="EMBL" id="SFR96682.1"/>
    </source>
</evidence>
<evidence type="ECO:0000259" key="1">
    <source>
        <dbReference type="Pfam" id="PF01370"/>
    </source>
</evidence>
<proteinExistence type="predicted"/>
<dbReference type="InterPro" id="IPR036291">
    <property type="entry name" value="NAD(P)-bd_dom_sf"/>
</dbReference>